<feature type="transmembrane region" description="Helical" evidence="1">
    <location>
        <begin position="7"/>
        <end position="24"/>
    </location>
</feature>
<name>A0A2M6W1J4_9BACT</name>
<keyword evidence="1" id="KW-0812">Transmembrane</keyword>
<sequence length="189" mass="21210">MSNTHKISLAFIAFVLAGAGFWIIQDKKSETSTVDETVLTQNTSNIEEDTTALENLTIEQRIEAVLTHQGVSKEEFSRLDACTQKQLHNTVDNLFKVELYNDGKHEIIVYTTPNKEKLTLDQFMKYSIGCEELGSMTPFALAGSGTYQMWFSQLGCGSEIGEAFENETSASKKCDEINREVMNIRGRSF</sequence>
<accession>A0A2M6W1J4</accession>
<keyword evidence="1" id="KW-1133">Transmembrane helix</keyword>
<dbReference type="Proteomes" id="UP000229362">
    <property type="component" value="Unassembled WGS sequence"/>
</dbReference>
<keyword evidence="1" id="KW-0472">Membrane</keyword>
<protein>
    <submittedName>
        <fullName evidence="2">Uncharacterized protein</fullName>
    </submittedName>
</protein>
<proteinExistence type="predicted"/>
<comment type="caution">
    <text evidence="2">The sequence shown here is derived from an EMBL/GenBank/DDBJ whole genome shotgun (WGS) entry which is preliminary data.</text>
</comment>
<evidence type="ECO:0000313" key="3">
    <source>
        <dbReference type="Proteomes" id="UP000229362"/>
    </source>
</evidence>
<dbReference type="AlphaFoldDB" id="A0A2M6W1J4"/>
<organism evidence="2 3">
    <name type="scientific">Candidatus Magasanikbacteria bacterium CG10_big_fil_rev_8_21_14_0_10_43_6</name>
    <dbReference type="NCBI Taxonomy" id="1974650"/>
    <lineage>
        <taxon>Bacteria</taxon>
        <taxon>Candidatus Magasanikiibacteriota</taxon>
    </lineage>
</organism>
<evidence type="ECO:0000256" key="1">
    <source>
        <dbReference type="SAM" id="Phobius"/>
    </source>
</evidence>
<gene>
    <name evidence="2" type="ORF">COU33_01750</name>
</gene>
<dbReference type="EMBL" id="PFBZ01000075">
    <property type="protein sequence ID" value="PIT86687.1"/>
    <property type="molecule type" value="Genomic_DNA"/>
</dbReference>
<evidence type="ECO:0000313" key="2">
    <source>
        <dbReference type="EMBL" id="PIT86687.1"/>
    </source>
</evidence>
<reference evidence="3" key="1">
    <citation type="submission" date="2017-09" db="EMBL/GenBank/DDBJ databases">
        <title>Depth-based differentiation of microbial function through sediment-hosted aquifers and enrichment of novel symbionts in the deep terrestrial subsurface.</title>
        <authorList>
            <person name="Probst A.J."/>
            <person name="Ladd B."/>
            <person name="Jarett J.K."/>
            <person name="Geller-Mcgrath D.E."/>
            <person name="Sieber C.M.K."/>
            <person name="Emerson J.B."/>
            <person name="Anantharaman K."/>
            <person name="Thomas B.C."/>
            <person name="Malmstrom R."/>
            <person name="Stieglmeier M."/>
            <person name="Klingl A."/>
            <person name="Woyke T."/>
            <person name="Ryan C.M."/>
            <person name="Banfield J.F."/>
        </authorList>
    </citation>
    <scope>NUCLEOTIDE SEQUENCE [LARGE SCALE GENOMIC DNA]</scope>
</reference>